<evidence type="ECO:0000313" key="3">
    <source>
        <dbReference type="Proteomes" id="UP000216133"/>
    </source>
</evidence>
<dbReference type="PROSITE" id="PS51257">
    <property type="entry name" value="PROKAR_LIPOPROTEIN"/>
    <property type="match status" value="1"/>
</dbReference>
<gene>
    <name evidence="2" type="ORF">CHH61_10850</name>
</gene>
<comment type="caution">
    <text evidence="2">The sequence shown here is derived from an EMBL/GenBank/DDBJ whole genome shotgun (WGS) entry which is preliminary data.</text>
</comment>
<name>A0A268S0B5_SHOCL</name>
<dbReference type="Proteomes" id="UP000216133">
    <property type="component" value="Unassembled WGS sequence"/>
</dbReference>
<keyword evidence="1" id="KW-0732">Signal</keyword>
<accession>A0A268S0B5</accession>
<proteinExistence type="predicted"/>
<protein>
    <submittedName>
        <fullName evidence="2">Uncharacterized protein</fullName>
    </submittedName>
</protein>
<dbReference type="AlphaFoldDB" id="A0A268S0B5"/>
<sequence length="263" mass="30218">MRRGGRNAFVYVFVGLLIFTSACSMSAEDEGKTREEAIIAQAIEQAELVNSYEIEGGVFNDITWEDGRMEYTYYLFSAIETSEPQRTYAHLEEKQGDGDTEITLSTEEIYEKGEDIYVNSDGEGWKKTSNTANYEYEMTEHEVAIRLLDRIENLEGVNVEKTDETYEFSYYEADETIYDIYKPTSSETVKGTTFVETGSPEVSLAIDQTDYTIREYTIKFFYEDEAGSEAESVLTVEYHFDNINEIEDIEIPDEVIKEAEQNE</sequence>
<evidence type="ECO:0000313" key="2">
    <source>
        <dbReference type="EMBL" id="PAF25978.1"/>
    </source>
</evidence>
<dbReference type="Pfam" id="PF20316">
    <property type="entry name" value="DUF6612"/>
    <property type="match status" value="1"/>
</dbReference>
<reference evidence="2 3" key="1">
    <citation type="submission" date="2017-07" db="EMBL/GenBank/DDBJ databases">
        <title>Isolation and whole genome analysis of endospore-forming bacteria from heroin.</title>
        <authorList>
            <person name="Kalinowski J."/>
            <person name="Ahrens B."/>
            <person name="Al-Dilaimi A."/>
            <person name="Winkler A."/>
            <person name="Wibberg D."/>
            <person name="Schleenbecker U."/>
            <person name="Ruckert C."/>
            <person name="Wolfel R."/>
            <person name="Grass G."/>
        </authorList>
    </citation>
    <scope>NUCLEOTIDE SEQUENCE [LARGE SCALE GENOMIC DNA]</scope>
    <source>
        <strain evidence="2 3">7523-2</strain>
    </source>
</reference>
<dbReference type="InterPro" id="IPR046720">
    <property type="entry name" value="DUF6612"/>
</dbReference>
<dbReference type="EMBL" id="NPBS01000052">
    <property type="protein sequence ID" value="PAF25978.1"/>
    <property type="molecule type" value="Genomic_DNA"/>
</dbReference>
<evidence type="ECO:0000256" key="1">
    <source>
        <dbReference type="SAM" id="SignalP"/>
    </source>
</evidence>
<organism evidence="2 3">
    <name type="scientific">Shouchella clausii</name>
    <name type="common">Alkalihalobacillus clausii</name>
    <dbReference type="NCBI Taxonomy" id="79880"/>
    <lineage>
        <taxon>Bacteria</taxon>
        <taxon>Bacillati</taxon>
        <taxon>Bacillota</taxon>
        <taxon>Bacilli</taxon>
        <taxon>Bacillales</taxon>
        <taxon>Bacillaceae</taxon>
        <taxon>Shouchella</taxon>
    </lineage>
</organism>
<feature type="chain" id="PRO_5039071020" evidence="1">
    <location>
        <begin position="27"/>
        <end position="263"/>
    </location>
</feature>
<feature type="signal peptide" evidence="1">
    <location>
        <begin position="1"/>
        <end position="26"/>
    </location>
</feature>